<dbReference type="SUPFAM" id="SSF56784">
    <property type="entry name" value="HAD-like"/>
    <property type="match status" value="1"/>
</dbReference>
<protein>
    <recommendedName>
        <fullName evidence="4">phosphoglycolate phosphatase</fullName>
        <ecNumber evidence="4">3.1.3.18</ecNumber>
    </recommendedName>
</protein>
<dbReference type="PANTHER" id="PTHR43434:SF1">
    <property type="entry name" value="PHOSPHOGLYCOLATE PHOSPHATASE"/>
    <property type="match status" value="1"/>
</dbReference>
<name>A0A424Z0S7_9BACT</name>
<dbReference type="InterPro" id="IPR023198">
    <property type="entry name" value="PGP-like_dom2"/>
</dbReference>
<gene>
    <name evidence="5" type="ORF">DZD40_04160</name>
</gene>
<evidence type="ECO:0000313" key="5">
    <source>
        <dbReference type="EMBL" id="RQD87744.1"/>
    </source>
</evidence>
<evidence type="ECO:0000256" key="2">
    <source>
        <dbReference type="ARBA" id="ARBA00004818"/>
    </source>
</evidence>
<dbReference type="InterPro" id="IPR041492">
    <property type="entry name" value="HAD_2"/>
</dbReference>
<organism evidence="5 6">
    <name type="scientific">Campylobacter hepaticus</name>
    <dbReference type="NCBI Taxonomy" id="1813019"/>
    <lineage>
        <taxon>Bacteria</taxon>
        <taxon>Pseudomonadati</taxon>
        <taxon>Campylobacterota</taxon>
        <taxon>Epsilonproteobacteria</taxon>
        <taxon>Campylobacterales</taxon>
        <taxon>Campylobacteraceae</taxon>
        <taxon>Campylobacter</taxon>
    </lineage>
</organism>
<accession>A0A424Z0S7</accession>
<proteinExistence type="inferred from homology"/>
<evidence type="ECO:0000256" key="3">
    <source>
        <dbReference type="ARBA" id="ARBA00006171"/>
    </source>
</evidence>
<dbReference type="EMBL" id="QURW01000008">
    <property type="protein sequence ID" value="RQD87744.1"/>
    <property type="molecule type" value="Genomic_DNA"/>
</dbReference>
<evidence type="ECO:0000256" key="4">
    <source>
        <dbReference type="ARBA" id="ARBA00013078"/>
    </source>
</evidence>
<dbReference type="GO" id="GO:0006281">
    <property type="term" value="P:DNA repair"/>
    <property type="evidence" value="ECO:0007669"/>
    <property type="project" value="TreeGrafter"/>
</dbReference>
<evidence type="ECO:0000313" key="6">
    <source>
        <dbReference type="Proteomes" id="UP000286095"/>
    </source>
</evidence>
<dbReference type="Gene3D" id="3.40.50.1000">
    <property type="entry name" value="HAD superfamily/HAD-like"/>
    <property type="match status" value="1"/>
</dbReference>
<comment type="caution">
    <text evidence="5">The sequence shown here is derived from an EMBL/GenBank/DDBJ whole genome shotgun (WGS) entry which is preliminary data.</text>
</comment>
<dbReference type="InterPro" id="IPR023214">
    <property type="entry name" value="HAD_sf"/>
</dbReference>
<dbReference type="SFLD" id="SFLDG01129">
    <property type="entry name" value="C1.5:_HAD__Beta-PGM__Phosphata"/>
    <property type="match status" value="1"/>
</dbReference>
<reference evidence="5 6" key="1">
    <citation type="submission" date="2018-08" db="EMBL/GenBank/DDBJ databases">
        <title>Survival mechanisms of Campylobacter hepaticus identified by genomic analysis and comparative transcriptomic analysis of in vivo and in vitro derived bacteria.</title>
        <authorList>
            <person name="Van T.T.H."/>
            <person name="Moore R.J."/>
        </authorList>
    </citation>
    <scope>NUCLEOTIDE SEQUENCE [LARGE SCALE GENOMIC DNA]</scope>
    <source>
        <strain evidence="5 6">54L</strain>
    </source>
</reference>
<dbReference type="Pfam" id="PF13419">
    <property type="entry name" value="HAD_2"/>
    <property type="match status" value="1"/>
</dbReference>
<evidence type="ECO:0000256" key="1">
    <source>
        <dbReference type="ARBA" id="ARBA00000830"/>
    </source>
</evidence>
<comment type="similarity">
    <text evidence="3">Belongs to the HAD-like hydrolase superfamily. CbbY/CbbZ/Gph/YieH family.</text>
</comment>
<dbReference type="RefSeq" id="WP_124134427.1">
    <property type="nucleotide sequence ID" value="NZ_QUSD01000008.1"/>
</dbReference>
<comment type="catalytic activity">
    <reaction evidence="1">
        <text>2-phosphoglycolate + H2O = glycolate + phosphate</text>
        <dbReference type="Rhea" id="RHEA:14369"/>
        <dbReference type="ChEBI" id="CHEBI:15377"/>
        <dbReference type="ChEBI" id="CHEBI:29805"/>
        <dbReference type="ChEBI" id="CHEBI:43474"/>
        <dbReference type="ChEBI" id="CHEBI:58033"/>
        <dbReference type="EC" id="3.1.3.18"/>
    </reaction>
</comment>
<dbReference type="GO" id="GO:0005829">
    <property type="term" value="C:cytosol"/>
    <property type="evidence" value="ECO:0007669"/>
    <property type="project" value="TreeGrafter"/>
</dbReference>
<dbReference type="PANTHER" id="PTHR43434">
    <property type="entry name" value="PHOSPHOGLYCOLATE PHOSPHATASE"/>
    <property type="match status" value="1"/>
</dbReference>
<keyword evidence="5" id="KW-0378">Hydrolase</keyword>
<sequence length="202" mass="23254">MIFFDFDGVLIDSLKLWEQACEFSAKKLGFKGIFPQKPYAKLNPVAHKEIGKLLGFDALEFEKIADKYFLDHIHTLNFFDNIKELLKDLSLDFKLSVLSASNENLVQILLEKENILQYFTNLHCTSLIPKAQTLKNFKQKNSIMIGDCISDIEAALEANVYSIGVLWGWQDKNMLKKANILVKDTVELKNAIRNFYEIHSFN</sequence>
<dbReference type="SFLD" id="SFLDS00003">
    <property type="entry name" value="Haloacid_Dehalogenase"/>
    <property type="match status" value="1"/>
</dbReference>
<dbReference type="GO" id="GO:0008967">
    <property type="term" value="F:phosphoglycolate phosphatase activity"/>
    <property type="evidence" value="ECO:0007669"/>
    <property type="project" value="UniProtKB-EC"/>
</dbReference>
<dbReference type="AlphaFoldDB" id="A0A424Z0S7"/>
<comment type="pathway">
    <text evidence="2">Organic acid metabolism; glycolate biosynthesis; glycolate from 2-phosphoglycolate: step 1/1.</text>
</comment>
<dbReference type="InterPro" id="IPR050155">
    <property type="entry name" value="HAD-like_hydrolase_sf"/>
</dbReference>
<dbReference type="InterPro" id="IPR036412">
    <property type="entry name" value="HAD-like_sf"/>
</dbReference>
<dbReference type="EC" id="3.1.3.18" evidence="4"/>
<dbReference type="Proteomes" id="UP000286095">
    <property type="component" value="Unassembled WGS sequence"/>
</dbReference>
<dbReference type="Gene3D" id="1.10.150.240">
    <property type="entry name" value="Putative phosphatase, domain 2"/>
    <property type="match status" value="1"/>
</dbReference>